<keyword evidence="1" id="KW-0229">DNA integration</keyword>
<keyword evidence="2" id="KW-0238">DNA-binding</keyword>
<dbReference type="PROSITE" id="PS51898">
    <property type="entry name" value="TYR_RECOMBINASE"/>
    <property type="match status" value="1"/>
</dbReference>
<dbReference type="SUPFAM" id="SSF56349">
    <property type="entry name" value="DNA breaking-rejoining enzymes"/>
    <property type="match status" value="1"/>
</dbReference>
<dbReference type="EMBL" id="BMDW01000031">
    <property type="protein sequence ID" value="GGA61162.1"/>
    <property type="molecule type" value="Genomic_DNA"/>
</dbReference>
<organism evidence="5 6">
    <name type="scientific">Sphingomonas psychrolutea</name>
    <dbReference type="NCBI Taxonomy" id="1259676"/>
    <lineage>
        <taxon>Bacteria</taxon>
        <taxon>Pseudomonadati</taxon>
        <taxon>Pseudomonadota</taxon>
        <taxon>Alphaproteobacteria</taxon>
        <taxon>Sphingomonadales</taxon>
        <taxon>Sphingomonadaceae</taxon>
        <taxon>Sphingomonas</taxon>
    </lineage>
</organism>
<dbReference type="InterPro" id="IPR011010">
    <property type="entry name" value="DNA_brk_join_enz"/>
</dbReference>
<evidence type="ECO:0000313" key="6">
    <source>
        <dbReference type="Proteomes" id="UP000618591"/>
    </source>
</evidence>
<dbReference type="InterPro" id="IPR013762">
    <property type="entry name" value="Integrase-like_cat_sf"/>
</dbReference>
<keyword evidence="6" id="KW-1185">Reference proteome</keyword>
<reference evidence="6" key="1">
    <citation type="journal article" date="2019" name="Int. J. Syst. Evol. Microbiol.">
        <title>The Global Catalogue of Microorganisms (GCM) 10K type strain sequencing project: providing services to taxonomists for standard genome sequencing and annotation.</title>
        <authorList>
            <consortium name="The Broad Institute Genomics Platform"/>
            <consortium name="The Broad Institute Genome Sequencing Center for Infectious Disease"/>
            <person name="Wu L."/>
            <person name="Ma J."/>
        </authorList>
    </citation>
    <scope>NUCLEOTIDE SEQUENCE [LARGE SCALE GENOMIC DNA]</scope>
    <source>
        <strain evidence="6">CGMCC 1.10106</strain>
    </source>
</reference>
<evidence type="ECO:0000256" key="3">
    <source>
        <dbReference type="ARBA" id="ARBA00023172"/>
    </source>
</evidence>
<dbReference type="Gene3D" id="1.10.443.10">
    <property type="entry name" value="Intergrase catalytic core"/>
    <property type="match status" value="1"/>
</dbReference>
<comment type="caution">
    <text evidence="5">The sequence shown here is derived from an EMBL/GenBank/DDBJ whole genome shotgun (WGS) entry which is preliminary data.</text>
</comment>
<dbReference type="InterPro" id="IPR050090">
    <property type="entry name" value="Tyrosine_recombinase_XerCD"/>
</dbReference>
<proteinExistence type="predicted"/>
<dbReference type="RefSeq" id="WP_188449702.1">
    <property type="nucleotide sequence ID" value="NZ_BMDW01000031.1"/>
</dbReference>
<evidence type="ECO:0000256" key="1">
    <source>
        <dbReference type="ARBA" id="ARBA00022908"/>
    </source>
</evidence>
<keyword evidence="3" id="KW-0233">DNA recombination</keyword>
<dbReference type="Pfam" id="PF00589">
    <property type="entry name" value="Phage_integrase"/>
    <property type="match status" value="1"/>
</dbReference>
<dbReference type="PANTHER" id="PTHR30349">
    <property type="entry name" value="PHAGE INTEGRASE-RELATED"/>
    <property type="match status" value="1"/>
</dbReference>
<dbReference type="CDD" id="cd00796">
    <property type="entry name" value="INT_Rci_Hp1_C"/>
    <property type="match status" value="1"/>
</dbReference>
<name>A0ABQ1H7R4_9SPHN</name>
<dbReference type="Proteomes" id="UP000618591">
    <property type="component" value="Unassembled WGS sequence"/>
</dbReference>
<evidence type="ECO:0000259" key="4">
    <source>
        <dbReference type="PROSITE" id="PS51898"/>
    </source>
</evidence>
<dbReference type="Gene3D" id="1.10.150.130">
    <property type="match status" value="1"/>
</dbReference>
<evidence type="ECO:0000313" key="5">
    <source>
        <dbReference type="EMBL" id="GGA61162.1"/>
    </source>
</evidence>
<feature type="domain" description="Tyr recombinase" evidence="4">
    <location>
        <begin position="161"/>
        <end position="327"/>
    </location>
</feature>
<dbReference type="InterPro" id="IPR002104">
    <property type="entry name" value="Integrase_catalytic"/>
</dbReference>
<accession>A0ABQ1H7R4</accession>
<gene>
    <name evidence="5" type="ORF">GCM10011395_34390</name>
</gene>
<evidence type="ECO:0000256" key="2">
    <source>
        <dbReference type="ARBA" id="ARBA00023125"/>
    </source>
</evidence>
<dbReference type="PANTHER" id="PTHR30349:SF94">
    <property type="entry name" value="INTEGRASE_RECOMBINASE HI_1414-RELATED"/>
    <property type="match status" value="1"/>
</dbReference>
<sequence>MATITKRGNAWSVQVRRKGFSAQYRTFRLKRDAEAWARMQEAGVDRQDAPTDLRALRRMTLGDVLRRYLIEVTPRKRSPDSERWRLGKVLRSPVCEVALSDLTAAPLAAYRDERLRVVRPETVKRELSLIRHALGIARREWDVAIPDNPIGRVTFPPSGNGRSRRLDAGEMDRLRDAFRRVRNPLSLAIVSFAIETGLRRGEILQLRWCHVDVFQRTAHISETKTGHPRTIPLTDGALAVLSALGGGDGERVFPMSPVALRRAWERACSRAGLADLRFHDMRHEALSRFAELGLTVPELAVISGHRDPRMLFRYTHLRPHELAAKLAGRCWTDQSARK</sequence>
<protein>
    <submittedName>
        <fullName evidence="5">Integrase</fullName>
    </submittedName>
</protein>
<dbReference type="InterPro" id="IPR010998">
    <property type="entry name" value="Integrase_recombinase_N"/>
</dbReference>